<feature type="repeat" description="WD" evidence="3">
    <location>
        <begin position="137"/>
        <end position="179"/>
    </location>
</feature>
<dbReference type="Pfam" id="PF00169">
    <property type="entry name" value="PH"/>
    <property type="match status" value="1"/>
</dbReference>
<feature type="domain" description="HP" evidence="6">
    <location>
        <begin position="1701"/>
        <end position="1764"/>
    </location>
</feature>
<dbReference type="Gene3D" id="2.30.29.30">
    <property type="entry name" value="Pleckstrin-homology domain (PH domain)/Phosphotyrosine-binding domain (PTB)"/>
    <property type="match status" value="4"/>
</dbReference>
<dbReference type="CDD" id="cd00821">
    <property type="entry name" value="PH"/>
    <property type="match status" value="1"/>
</dbReference>
<dbReference type="SMART" id="SM00153">
    <property type="entry name" value="VHP"/>
    <property type="match status" value="1"/>
</dbReference>
<dbReference type="PROSITE" id="PS50294">
    <property type="entry name" value="WD_REPEATS_REGION"/>
    <property type="match status" value="1"/>
</dbReference>
<name>A0A0D2WSP5_CAPO3</name>
<dbReference type="InterPro" id="IPR036322">
    <property type="entry name" value="WD40_repeat_dom_sf"/>
</dbReference>
<dbReference type="Gene3D" id="2.130.10.10">
    <property type="entry name" value="YVTN repeat-like/Quinoprotein amine dehydrogenase"/>
    <property type="match status" value="1"/>
</dbReference>
<dbReference type="GO" id="GO:0005546">
    <property type="term" value="F:phosphatidylinositol-4,5-bisphosphate binding"/>
    <property type="evidence" value="ECO:0007669"/>
    <property type="project" value="TreeGrafter"/>
</dbReference>
<feature type="compositionally biased region" description="Polar residues" evidence="4">
    <location>
        <begin position="935"/>
        <end position="945"/>
    </location>
</feature>
<evidence type="ECO:0000259" key="6">
    <source>
        <dbReference type="PROSITE" id="PS51089"/>
    </source>
</evidence>
<dbReference type="Proteomes" id="UP000008743">
    <property type="component" value="Unassembled WGS sequence"/>
</dbReference>
<dbReference type="PROSITE" id="PS51089">
    <property type="entry name" value="HP"/>
    <property type="match status" value="1"/>
</dbReference>
<dbReference type="InterPro" id="IPR001849">
    <property type="entry name" value="PH_domain"/>
</dbReference>
<feature type="repeat" description="WD" evidence="3">
    <location>
        <begin position="180"/>
        <end position="221"/>
    </location>
</feature>
<dbReference type="SMART" id="SM00262">
    <property type="entry name" value="GEL"/>
    <property type="match status" value="5"/>
</dbReference>
<evidence type="ECO:0000256" key="4">
    <source>
        <dbReference type="SAM" id="MobiDB-lite"/>
    </source>
</evidence>
<dbReference type="OrthoDB" id="6375767at2759"/>
<dbReference type="CDD" id="cd11293">
    <property type="entry name" value="gelsolin_S4_like"/>
    <property type="match status" value="1"/>
</dbReference>
<feature type="domain" description="PH" evidence="5">
    <location>
        <begin position="448"/>
        <end position="549"/>
    </location>
</feature>
<dbReference type="InterPro" id="IPR019775">
    <property type="entry name" value="WD40_repeat_CS"/>
</dbReference>
<dbReference type="Pfam" id="PF00626">
    <property type="entry name" value="Gelsolin"/>
    <property type="match status" value="4"/>
</dbReference>
<keyword evidence="8" id="KW-1185">Reference proteome</keyword>
<dbReference type="InterPro" id="IPR011993">
    <property type="entry name" value="PH-like_dom_sf"/>
</dbReference>
<evidence type="ECO:0000313" key="7">
    <source>
        <dbReference type="EMBL" id="KJE95275.1"/>
    </source>
</evidence>
<protein>
    <recommendedName>
        <fullName evidence="9">HP domain-containing protein</fullName>
    </recommendedName>
</protein>
<dbReference type="PRINTS" id="PR00597">
    <property type="entry name" value="GELSOLIN"/>
</dbReference>
<dbReference type="GO" id="GO:0005737">
    <property type="term" value="C:cytoplasm"/>
    <property type="evidence" value="ECO:0007669"/>
    <property type="project" value="TreeGrafter"/>
</dbReference>
<reference evidence="8" key="1">
    <citation type="submission" date="2011-02" db="EMBL/GenBank/DDBJ databases">
        <title>The Genome Sequence of Capsaspora owczarzaki ATCC 30864.</title>
        <authorList>
            <person name="Russ C."/>
            <person name="Cuomo C."/>
            <person name="Burger G."/>
            <person name="Gray M.W."/>
            <person name="Holland P.W.H."/>
            <person name="King N."/>
            <person name="Lang F.B.F."/>
            <person name="Roger A.J."/>
            <person name="Ruiz-Trillo I."/>
            <person name="Young S.K."/>
            <person name="Zeng Q."/>
            <person name="Gargeya S."/>
            <person name="Alvarado L."/>
            <person name="Berlin A."/>
            <person name="Chapman S.B."/>
            <person name="Chen Z."/>
            <person name="Freedman E."/>
            <person name="Gellesch M."/>
            <person name="Goldberg J."/>
            <person name="Griggs A."/>
            <person name="Gujja S."/>
            <person name="Heilman E."/>
            <person name="Heiman D."/>
            <person name="Howarth C."/>
            <person name="Mehta T."/>
            <person name="Neiman D."/>
            <person name="Pearson M."/>
            <person name="Roberts A."/>
            <person name="Saif S."/>
            <person name="Shea T."/>
            <person name="Shenoy N."/>
            <person name="Sisk P."/>
            <person name="Stolte C."/>
            <person name="Sykes S."/>
            <person name="White J."/>
            <person name="Yandava C."/>
            <person name="Haas B."/>
            <person name="Nusbaum C."/>
            <person name="Birren B."/>
        </authorList>
    </citation>
    <scope>NUCLEOTIDE SEQUENCE</scope>
    <source>
        <strain evidence="8">ATCC 30864</strain>
    </source>
</reference>
<dbReference type="PROSITE" id="PS50003">
    <property type="entry name" value="PH_DOMAIN"/>
    <property type="match status" value="3"/>
</dbReference>
<dbReference type="GO" id="GO:0051014">
    <property type="term" value="P:actin filament severing"/>
    <property type="evidence" value="ECO:0007669"/>
    <property type="project" value="TreeGrafter"/>
</dbReference>
<dbReference type="InterPro" id="IPR003128">
    <property type="entry name" value="Villin_headpiece"/>
</dbReference>
<sequence>MSGGMTGGGSGSTGAGTGGSVSRFKWMTAAPKKDWKWTNAKVGDFRIEANASYFAIPWSTPNANTLAVMPFEPSEVAPRRFADSPALLVNNATILGFDLHPFVHTVAATAARDGAVKLWQFPEDGIRRNIEEPTLTLSGHTKRAAIAQFHPTANHVLASAAADSTVRLWDLEAGKEMSSFAGHDDVALSVSFSLDGQRFVTSCKDKKLRYFDARKPGEATSSTDAHDGLKGFHTVWLGESERVATVGFNKASLREVAVWDNRKLSQPLKRHQMNMSPSMLVPFYDLGTDLIYLVDKGEGMHVFEASDTSPHLQFVLELKFAAILNAKLLPKRLCDVSKCEVAQFLKLNKDMIEFVSMQVPRKTSYFQEDLFPPTPSGEPSISSAEFFAGKLAPPKLVSLKPEGAVSVFDVPEEAGGKKRAEDVAAAAAAAASSAAAGIDASAPHQPLSAALEGQLAELTSSFFRKFRQVHLSLKDEVLYAFDSAEASTSIYTIPIKPGLRVVHPDKDMWEQVQDVCFQVTDGRDLDRHYRATTTKEATHWVNTIRLALQKASPAAAPQQTTLSPSSLTRAPSAANAKRTSTNGPPTAAGAPTSPASQKAAEAGPDMTGKLVKVGTLFVQTGFFRSWKPRHVKLVRQGASGSKLLYFENETSKDPLGTVDTGRLTWVSVKDLEDLQAAQHIRQKIGTIPRLLELTGLGRTFIFQAASDNEANEWVRAIHACINFAFQAIEPKRLRSGPAQQNGEDEPDYNVCGANDPKCNHITRGDLVTLKEAGMMFDSWPQRWVRVDNGVLKLYPYVPEKDQLENMLEDIHMSKVLYVRRTVNSQLSLPNTASSQHQQQHAHSAQQEQELIAADPAVLTEFQVITATRVCFLRASSVTKAITWVTELEYIRSTLQQAPVLTRSGSSAINLFAVATVLDPDATSAPEDGETDPDSHSSSGSITPVPVNATTTLEGYVDRPQGMLGLYSQSWMSLVGQDLFFFRYRGATQPDKRVPMTSVQSVVESEKDPELGFQIKTATATLDLRAKTPEERDRWCAVIMCMLQVDVARSVAKALHVPEVETEDSPEVTAAVVLDRSDVHNGKKVLLIRCTAKRRGYAHLCEAKASSLNSACSYVLDTGKKIYQWNGTAASRLTKAKGWDVAMRIHKHERDGVATIITMEQGARDEKKEFFDLLDGKPESYPTTFDESLIVASPVKIYKVVDHKEFAKRVVVVFEGRKPSKDILKTNFAYVVESEAEIYVWQGKSSSQTQRKLALRIAKTLYVQPERPSWKILFKVLEGQEMVLFKEKFDGFPGLFQGTSMMAEAKGNIAQTAVQQTIDPLVLYNSTPRRSKEDELFENDPKPEGRFKIWRISDFEMEPFPRGLYGQLFGGDSYVIQYTYFFKNSDRHVIYYWQGKDSSVTEKGASALWTIELDDKELGGEATQLRTTMNKECHHFLAMFKGKMLVRMGSFATFGSAGSVLMFDVRGNDAIDTRGVETVSSVAHLHSWHSAVVSGRLGTFTWHGRHSNDHEHRTAARLAAQFKLESQEIISIEEGEEPPEFWEMLGAKQPYFDGYGGKERVSPRLYSFTNATGVVTAEQVFNFCQEDLEDELVFVLDALHEVYVWFGTRSKPIVRKYAMETAQAYVANAGTKHPKGKNTPLWVINSGKESINFLAHFHGWARELLERPAEPAAASSSRSPRKGSIDKKGGHVIRSVQEVLVEYTLEIYTYEELLQEVLPPGVDSRKLETYLSEHEFKKLFGMTKREYEAVPPWKKDNLKKAANLY</sequence>
<keyword evidence="1 3" id="KW-0853">WD repeat</keyword>
<dbReference type="PhylomeDB" id="A0A0D2WSP5"/>
<dbReference type="PANTHER" id="PTHR11977">
    <property type="entry name" value="VILLIN"/>
    <property type="match status" value="1"/>
</dbReference>
<dbReference type="GO" id="GO:0015629">
    <property type="term" value="C:actin cytoskeleton"/>
    <property type="evidence" value="ECO:0007669"/>
    <property type="project" value="TreeGrafter"/>
</dbReference>
<dbReference type="InterPro" id="IPR015943">
    <property type="entry name" value="WD40/YVTN_repeat-like_dom_sf"/>
</dbReference>
<dbReference type="Gene3D" id="1.10.950.10">
    <property type="entry name" value="Villin headpiece domain"/>
    <property type="match status" value="1"/>
</dbReference>
<dbReference type="InterPro" id="IPR001680">
    <property type="entry name" value="WD40_rpt"/>
</dbReference>
<dbReference type="SMART" id="SM01167">
    <property type="entry name" value="DUF1900"/>
    <property type="match status" value="1"/>
</dbReference>
<dbReference type="RefSeq" id="XP_004346420.2">
    <property type="nucleotide sequence ID" value="XM_004346370.2"/>
</dbReference>
<dbReference type="Gene3D" id="3.40.20.10">
    <property type="entry name" value="Severin"/>
    <property type="match status" value="5"/>
</dbReference>
<dbReference type="SUPFAM" id="SSF50729">
    <property type="entry name" value="PH domain-like"/>
    <property type="match status" value="4"/>
</dbReference>
<dbReference type="Pfam" id="PF02209">
    <property type="entry name" value="VHP"/>
    <property type="match status" value="1"/>
</dbReference>
<dbReference type="InterPro" id="IPR029006">
    <property type="entry name" value="ADF-H/Gelsolin-like_dom_sf"/>
</dbReference>
<feature type="region of interest" description="Disordered" evidence="4">
    <location>
        <begin position="920"/>
        <end position="945"/>
    </location>
</feature>
<dbReference type="GO" id="GO:0008154">
    <property type="term" value="P:actin polymerization or depolymerization"/>
    <property type="evidence" value="ECO:0007669"/>
    <property type="project" value="TreeGrafter"/>
</dbReference>
<dbReference type="InterPro" id="IPR007123">
    <property type="entry name" value="Gelsolin-like_dom"/>
</dbReference>
<dbReference type="SMART" id="SM00320">
    <property type="entry name" value="WD40"/>
    <property type="match status" value="3"/>
</dbReference>
<feature type="domain" description="PH" evidence="5">
    <location>
        <begin position="949"/>
        <end position="1043"/>
    </location>
</feature>
<feature type="region of interest" description="Disordered" evidence="4">
    <location>
        <begin position="552"/>
        <end position="603"/>
    </location>
</feature>
<dbReference type="InterPro" id="IPR007122">
    <property type="entry name" value="Villin/Gelsolin"/>
</dbReference>
<evidence type="ECO:0000256" key="1">
    <source>
        <dbReference type="ARBA" id="ARBA00022574"/>
    </source>
</evidence>
<dbReference type="GO" id="GO:0051015">
    <property type="term" value="F:actin filament binding"/>
    <property type="evidence" value="ECO:0007669"/>
    <property type="project" value="InterPro"/>
</dbReference>
<dbReference type="InterPro" id="IPR036886">
    <property type="entry name" value="Villin_headpiece_dom_sf"/>
</dbReference>
<evidence type="ECO:0000313" key="8">
    <source>
        <dbReference type="Proteomes" id="UP000008743"/>
    </source>
</evidence>
<dbReference type="SUPFAM" id="SSF55753">
    <property type="entry name" value="Actin depolymerizing proteins"/>
    <property type="match status" value="5"/>
</dbReference>
<dbReference type="GO" id="GO:0051016">
    <property type="term" value="P:barbed-end actin filament capping"/>
    <property type="evidence" value="ECO:0007669"/>
    <property type="project" value="TreeGrafter"/>
</dbReference>
<evidence type="ECO:0000256" key="3">
    <source>
        <dbReference type="PROSITE-ProRule" id="PRU00221"/>
    </source>
</evidence>
<gene>
    <name evidence="7" type="ORF">CAOG_005747</name>
</gene>
<dbReference type="eggNOG" id="KOG0443">
    <property type="taxonomic scope" value="Eukaryota"/>
</dbReference>
<dbReference type="EMBL" id="KE346368">
    <property type="protein sequence ID" value="KJE95275.1"/>
    <property type="molecule type" value="Genomic_DNA"/>
</dbReference>
<evidence type="ECO:0000259" key="5">
    <source>
        <dbReference type="PROSITE" id="PS50003"/>
    </source>
</evidence>
<organism evidence="7 8">
    <name type="scientific">Capsaspora owczarzaki (strain ATCC 30864)</name>
    <dbReference type="NCBI Taxonomy" id="595528"/>
    <lineage>
        <taxon>Eukaryota</taxon>
        <taxon>Filasterea</taxon>
        <taxon>Capsaspora</taxon>
    </lineage>
</organism>
<dbReference type="PROSITE" id="PS50082">
    <property type="entry name" value="WD_REPEATS_2"/>
    <property type="match status" value="2"/>
</dbReference>
<dbReference type="STRING" id="595528.A0A0D2WSP5"/>
<dbReference type="Pfam" id="PF16300">
    <property type="entry name" value="WD40_4"/>
    <property type="match status" value="1"/>
</dbReference>
<keyword evidence="2" id="KW-0677">Repeat</keyword>
<dbReference type="PROSITE" id="PS00678">
    <property type="entry name" value="WD_REPEATS_1"/>
    <property type="match status" value="1"/>
</dbReference>
<accession>A0A0D2WSP5</accession>
<feature type="compositionally biased region" description="Low complexity" evidence="4">
    <location>
        <begin position="579"/>
        <end position="596"/>
    </location>
</feature>
<dbReference type="SMART" id="SM00233">
    <property type="entry name" value="PH"/>
    <property type="match status" value="4"/>
</dbReference>
<dbReference type="SUPFAM" id="SSF50978">
    <property type="entry name" value="WD40 repeat-like"/>
    <property type="match status" value="1"/>
</dbReference>
<dbReference type="eggNOG" id="KOG0303">
    <property type="taxonomic scope" value="Eukaryota"/>
</dbReference>
<feature type="domain" description="PH" evidence="5">
    <location>
        <begin position="609"/>
        <end position="722"/>
    </location>
</feature>
<proteinExistence type="predicted"/>
<dbReference type="Pfam" id="PF00400">
    <property type="entry name" value="WD40"/>
    <property type="match status" value="2"/>
</dbReference>
<dbReference type="SUPFAM" id="SSF47050">
    <property type="entry name" value="VHP, Villin headpiece domain"/>
    <property type="match status" value="1"/>
</dbReference>
<dbReference type="InParanoid" id="A0A0D2WSP5"/>
<dbReference type="PANTHER" id="PTHR11977:SF51">
    <property type="entry name" value="PROTEIN FLIGHTLESS-1 HOMOLOG"/>
    <property type="match status" value="1"/>
</dbReference>
<evidence type="ECO:0008006" key="9">
    <source>
        <dbReference type="Google" id="ProtNLM"/>
    </source>
</evidence>
<evidence type="ECO:0000256" key="2">
    <source>
        <dbReference type="ARBA" id="ARBA00022737"/>
    </source>
</evidence>
<feature type="compositionally biased region" description="Polar residues" evidence="4">
    <location>
        <begin position="557"/>
        <end position="569"/>
    </location>
</feature>